<name>A0ABW3AWR2_9SPHI</name>
<feature type="domain" description="Xylose isomerase-like TIM barrel" evidence="1">
    <location>
        <begin position="28"/>
        <end position="266"/>
    </location>
</feature>
<dbReference type="EMBL" id="JBHTHZ010000014">
    <property type="protein sequence ID" value="MFD0795398.1"/>
    <property type="molecule type" value="Genomic_DNA"/>
</dbReference>
<dbReference type="InterPro" id="IPR013022">
    <property type="entry name" value="Xyl_isomerase-like_TIM-brl"/>
</dbReference>
<dbReference type="SUPFAM" id="SSF51658">
    <property type="entry name" value="Xylose isomerase-like"/>
    <property type="match status" value="1"/>
</dbReference>
<keyword evidence="3" id="KW-1185">Reference proteome</keyword>
<sequence>MININPFPFQIGISEFTTRPWTFEQDIANYAKLGVDMIEVCEEKLDPMRYREQMTMIAEHGVTISAVQPLVRTFGSSQMQLEPRILNERVSRLRCSIKRLSPFAIGCPFIVNTGAPQQGNVDAMVKITVRELRELAGFAADHGVTLALEPLNASSMNSESAIWTIAQAMEIIDAVNRDNVGICLDLWNIWQNAHLEEEIHRAAGQIFALQVSDWRTPQSASDRLIPGEGIMPLGQLLHTVEKTGYSGACTVEIFSQGVPDSLYATDLDEVIRRSIKGLTGAWFEIH</sequence>
<evidence type="ECO:0000313" key="3">
    <source>
        <dbReference type="Proteomes" id="UP001597010"/>
    </source>
</evidence>
<reference evidence="3" key="1">
    <citation type="journal article" date="2019" name="Int. J. Syst. Evol. Microbiol.">
        <title>The Global Catalogue of Microorganisms (GCM) 10K type strain sequencing project: providing services to taxonomists for standard genome sequencing and annotation.</title>
        <authorList>
            <consortium name="The Broad Institute Genomics Platform"/>
            <consortium name="The Broad Institute Genome Sequencing Center for Infectious Disease"/>
            <person name="Wu L."/>
            <person name="Ma J."/>
        </authorList>
    </citation>
    <scope>NUCLEOTIDE SEQUENCE [LARGE SCALE GENOMIC DNA]</scope>
    <source>
        <strain evidence="3">CCUG 61484</strain>
    </source>
</reference>
<dbReference type="PANTHER" id="PTHR12110">
    <property type="entry name" value="HYDROXYPYRUVATE ISOMERASE"/>
    <property type="match status" value="1"/>
</dbReference>
<evidence type="ECO:0000259" key="1">
    <source>
        <dbReference type="Pfam" id="PF01261"/>
    </source>
</evidence>
<dbReference type="RefSeq" id="WP_377117759.1">
    <property type="nucleotide sequence ID" value="NZ_JBHTHZ010000014.1"/>
</dbReference>
<dbReference type="InterPro" id="IPR036237">
    <property type="entry name" value="Xyl_isomerase-like_sf"/>
</dbReference>
<organism evidence="2 3">
    <name type="scientific">Mucilaginibacter litoreus</name>
    <dbReference type="NCBI Taxonomy" id="1048221"/>
    <lineage>
        <taxon>Bacteria</taxon>
        <taxon>Pseudomonadati</taxon>
        <taxon>Bacteroidota</taxon>
        <taxon>Sphingobacteriia</taxon>
        <taxon>Sphingobacteriales</taxon>
        <taxon>Sphingobacteriaceae</taxon>
        <taxon>Mucilaginibacter</taxon>
    </lineage>
</organism>
<dbReference type="Gene3D" id="3.20.20.150">
    <property type="entry name" value="Divalent-metal-dependent TIM barrel enzymes"/>
    <property type="match status" value="1"/>
</dbReference>
<accession>A0ABW3AWR2</accession>
<evidence type="ECO:0000313" key="2">
    <source>
        <dbReference type="EMBL" id="MFD0795398.1"/>
    </source>
</evidence>
<gene>
    <name evidence="2" type="ORF">ACFQZX_17380</name>
</gene>
<comment type="caution">
    <text evidence="2">The sequence shown here is derived from an EMBL/GenBank/DDBJ whole genome shotgun (WGS) entry which is preliminary data.</text>
</comment>
<dbReference type="Proteomes" id="UP001597010">
    <property type="component" value="Unassembled WGS sequence"/>
</dbReference>
<dbReference type="GO" id="GO:0016853">
    <property type="term" value="F:isomerase activity"/>
    <property type="evidence" value="ECO:0007669"/>
    <property type="project" value="UniProtKB-KW"/>
</dbReference>
<dbReference type="InterPro" id="IPR050312">
    <property type="entry name" value="IolE/XylAMocC-like"/>
</dbReference>
<protein>
    <submittedName>
        <fullName evidence="2">Sugar phosphate isomerase/epimerase family protein</fullName>
    </submittedName>
</protein>
<proteinExistence type="predicted"/>
<dbReference type="Pfam" id="PF01261">
    <property type="entry name" value="AP_endonuc_2"/>
    <property type="match status" value="1"/>
</dbReference>
<keyword evidence="2" id="KW-0413">Isomerase</keyword>